<reference evidence="18" key="1">
    <citation type="submission" date="2019-03" db="EMBL/GenBank/DDBJ databases">
        <authorList>
            <person name="Mank J."/>
            <person name="Almeida P."/>
        </authorList>
    </citation>
    <scope>NUCLEOTIDE SEQUENCE</scope>
    <source>
        <strain evidence="18">78183</strain>
    </source>
</reference>
<dbReference type="PANTHER" id="PTHR11709:SF262">
    <property type="entry name" value="LACCASE-14"/>
    <property type="match status" value="1"/>
</dbReference>
<dbReference type="InterPro" id="IPR008972">
    <property type="entry name" value="Cupredoxin"/>
</dbReference>
<dbReference type="NCBIfam" id="TIGR03389">
    <property type="entry name" value="laccase"/>
    <property type="match status" value="1"/>
</dbReference>
<keyword evidence="12" id="KW-0325">Glycoprotein</keyword>
<dbReference type="InterPro" id="IPR034288">
    <property type="entry name" value="CuRO_1_LCC"/>
</dbReference>
<evidence type="ECO:0000256" key="2">
    <source>
        <dbReference type="ARBA" id="ARBA00002075"/>
    </source>
</evidence>
<protein>
    <recommendedName>
        <fullName evidence="5 14">Laccase</fullName>
        <ecNumber evidence="5 14">1.10.3.2</ecNumber>
    </recommendedName>
    <alternativeName>
        <fullName evidence="14">Benzenediol:oxygen oxidoreductase</fullName>
    </alternativeName>
    <alternativeName>
        <fullName evidence="14">Diphenol oxidase</fullName>
    </alternativeName>
    <alternativeName>
        <fullName evidence="14">Urishiol oxidase</fullName>
    </alternativeName>
</protein>
<comment type="catalytic activity">
    <reaction evidence="1 14">
        <text>4 hydroquinone + O2 = 4 benzosemiquinone + 2 H2O</text>
        <dbReference type="Rhea" id="RHEA:11276"/>
        <dbReference type="ChEBI" id="CHEBI:15377"/>
        <dbReference type="ChEBI" id="CHEBI:15379"/>
        <dbReference type="ChEBI" id="CHEBI:17594"/>
        <dbReference type="ChEBI" id="CHEBI:17977"/>
        <dbReference type="EC" id="1.10.3.2"/>
    </reaction>
</comment>
<dbReference type="GO" id="GO:0005507">
    <property type="term" value="F:copper ion binding"/>
    <property type="evidence" value="ECO:0007669"/>
    <property type="project" value="InterPro"/>
</dbReference>
<feature type="domain" description="Plastocyanin-like" evidence="16">
    <location>
        <begin position="414"/>
        <end position="548"/>
    </location>
</feature>
<dbReference type="EMBL" id="CAADRP010001719">
    <property type="protein sequence ID" value="VFU50079.1"/>
    <property type="molecule type" value="Genomic_DNA"/>
</dbReference>
<keyword evidence="7 14" id="KW-0964">Secreted</keyword>
<evidence type="ECO:0000256" key="9">
    <source>
        <dbReference type="ARBA" id="ARBA00022737"/>
    </source>
</evidence>
<evidence type="ECO:0000256" key="4">
    <source>
        <dbReference type="ARBA" id="ARBA00010609"/>
    </source>
</evidence>
<dbReference type="InterPro" id="IPR034285">
    <property type="entry name" value="CuRO_2_LCC"/>
</dbReference>
<dbReference type="AlphaFoldDB" id="A0A6N2M7H4"/>
<comment type="subcellular location">
    <subcellularLocation>
        <location evidence="3 14">Secreted</location>
        <location evidence="3 14">Extracellular space</location>
        <location evidence="3 14">Apoplast</location>
    </subcellularLocation>
</comment>
<dbReference type="GO" id="GO:0046274">
    <property type="term" value="P:lignin catabolic process"/>
    <property type="evidence" value="ECO:0007669"/>
    <property type="project" value="UniProtKB-KW"/>
</dbReference>
<evidence type="ECO:0000256" key="11">
    <source>
        <dbReference type="ARBA" id="ARBA00023008"/>
    </source>
</evidence>
<proteinExistence type="inferred from homology"/>
<keyword evidence="8 14" id="KW-0479">Metal-binding</keyword>
<dbReference type="CDD" id="cd13897">
    <property type="entry name" value="CuRO_3_LCC_plant"/>
    <property type="match status" value="1"/>
</dbReference>
<evidence type="ECO:0000256" key="3">
    <source>
        <dbReference type="ARBA" id="ARBA00004271"/>
    </source>
</evidence>
<keyword evidence="9 14" id="KW-0677">Repeat</keyword>
<evidence type="ECO:0000259" key="16">
    <source>
        <dbReference type="Pfam" id="PF07731"/>
    </source>
</evidence>
<dbReference type="CDD" id="cd13849">
    <property type="entry name" value="CuRO_1_LCC_plant"/>
    <property type="match status" value="1"/>
</dbReference>
<dbReference type="InterPro" id="IPR033138">
    <property type="entry name" value="Cu_oxidase_CS"/>
</dbReference>
<evidence type="ECO:0000256" key="6">
    <source>
        <dbReference type="ARBA" id="ARBA00022523"/>
    </source>
</evidence>
<dbReference type="Pfam" id="PF00394">
    <property type="entry name" value="Cu-oxidase"/>
    <property type="match status" value="1"/>
</dbReference>
<dbReference type="InterPro" id="IPR045087">
    <property type="entry name" value="Cu-oxidase_fam"/>
</dbReference>
<evidence type="ECO:0000313" key="18">
    <source>
        <dbReference type="EMBL" id="VFU50079.1"/>
    </source>
</evidence>
<keyword evidence="6 14" id="KW-0052">Apoplast</keyword>
<sequence length="565" mass="63122">MAAEILRLLGFIVSLMIIQHTAVNGKIHHHKFVVKSVSFTRLCSAKEILTVNGKFPGPTLEAHAGDELRIAVYNRAKYNITLHWHGARQVRNPWSDGPEYITQCPIQPGRKFKYRIRLSREEGTIWWHAHNSWARATVHGALVIYPKPGFPYPFPNPHAEIPIILGEWWKKDVMKIPGDANITGGEPTLSNAFTINGEPGYMYPCSKPGTFKVMVEQGKTYLLRIVNAVMDENLFFVIAKHKLTIVGKDGCYLKPFTSDYLMISPGQSMDVLLEADQPSGHYSMAARAYSSAFGAGFDNTTATAVVEYHGIYQSPESPHFAPLPPYNGTQASTDFTEQFRSPVKADVPQKVDTHLLFAISVNLLNCSTADKPCAGPFGKRFAASLNNISFVEPPSLDILQAYYYGIDGVFERNFPRKPPYEFNYTAENLPENLLTPSFGTEVRVLKYNASVEIVLQGTNVLAADNHPIHLHGYSFYVVGWGLGNFDPDKDPLRYNLVDPPEETTVGVPHNGWAAIRFRADNPGVWLLHCHIERHVTWGMGMVFIVKNGASSRARILKPPQDLPEC</sequence>
<evidence type="ECO:0000256" key="8">
    <source>
        <dbReference type="ARBA" id="ARBA00022723"/>
    </source>
</evidence>
<comment type="function">
    <text evidence="2 14">Lignin degradation and detoxification of lignin-derived products.</text>
</comment>
<comment type="similarity">
    <text evidence="4 14">Belongs to the multicopper oxidase family.</text>
</comment>
<feature type="domain" description="Plastocyanin-like" evidence="17">
    <location>
        <begin position="35"/>
        <end position="147"/>
    </location>
</feature>
<dbReference type="CDD" id="cd13875">
    <property type="entry name" value="CuRO_2_LCC_plant"/>
    <property type="match status" value="1"/>
</dbReference>
<comment type="cofactor">
    <cofactor evidence="14">
        <name>Cu cation</name>
        <dbReference type="ChEBI" id="CHEBI:23378"/>
    </cofactor>
    <text evidence="14">Binds 4 Cu cations per monomer.</text>
</comment>
<dbReference type="GO" id="GO:0048046">
    <property type="term" value="C:apoplast"/>
    <property type="evidence" value="ECO:0007669"/>
    <property type="project" value="UniProtKB-SubCell"/>
</dbReference>
<dbReference type="InterPro" id="IPR017761">
    <property type="entry name" value="Laccase"/>
</dbReference>
<evidence type="ECO:0000256" key="1">
    <source>
        <dbReference type="ARBA" id="ARBA00000349"/>
    </source>
</evidence>
<dbReference type="InterPro" id="IPR034289">
    <property type="entry name" value="CuRO_3_LCC"/>
</dbReference>
<dbReference type="GO" id="GO:0052716">
    <property type="term" value="F:hydroquinone:oxygen oxidoreductase activity"/>
    <property type="evidence" value="ECO:0007669"/>
    <property type="project" value="UniProtKB-EC"/>
</dbReference>
<feature type="domain" description="Plastocyanin-like" evidence="15">
    <location>
        <begin position="161"/>
        <end position="310"/>
    </location>
</feature>
<feature type="signal peptide" evidence="14">
    <location>
        <begin position="1"/>
        <end position="25"/>
    </location>
</feature>
<dbReference type="InterPro" id="IPR002355">
    <property type="entry name" value="Cu_oxidase_Cu_BS"/>
</dbReference>
<evidence type="ECO:0000256" key="7">
    <source>
        <dbReference type="ARBA" id="ARBA00022525"/>
    </source>
</evidence>
<dbReference type="InterPro" id="IPR001117">
    <property type="entry name" value="Cu-oxidase_2nd"/>
</dbReference>
<feature type="chain" id="PRO_5027145500" description="Laccase" evidence="14">
    <location>
        <begin position="26"/>
        <end position="565"/>
    </location>
</feature>
<dbReference type="PANTHER" id="PTHR11709">
    <property type="entry name" value="MULTI-COPPER OXIDASE"/>
    <property type="match status" value="1"/>
</dbReference>
<evidence type="ECO:0000256" key="12">
    <source>
        <dbReference type="ARBA" id="ARBA00023180"/>
    </source>
</evidence>
<dbReference type="SUPFAM" id="SSF49503">
    <property type="entry name" value="Cupredoxins"/>
    <property type="match status" value="3"/>
</dbReference>
<dbReference type="EC" id="1.10.3.2" evidence="5 14"/>
<evidence type="ECO:0000256" key="14">
    <source>
        <dbReference type="RuleBase" id="RU361119"/>
    </source>
</evidence>
<dbReference type="InterPro" id="IPR011707">
    <property type="entry name" value="Cu-oxidase-like_N"/>
</dbReference>
<keyword evidence="14" id="KW-0732">Signal</keyword>
<keyword evidence="13 14" id="KW-0439">Lignin degradation</keyword>
<dbReference type="PROSITE" id="PS00080">
    <property type="entry name" value="MULTICOPPER_OXIDASE2"/>
    <property type="match status" value="1"/>
</dbReference>
<dbReference type="PROSITE" id="PS00079">
    <property type="entry name" value="MULTICOPPER_OXIDASE1"/>
    <property type="match status" value="1"/>
</dbReference>
<evidence type="ECO:0000259" key="15">
    <source>
        <dbReference type="Pfam" id="PF00394"/>
    </source>
</evidence>
<dbReference type="Pfam" id="PF07732">
    <property type="entry name" value="Cu-oxidase_3"/>
    <property type="match status" value="1"/>
</dbReference>
<dbReference type="InterPro" id="IPR011706">
    <property type="entry name" value="Cu-oxidase_C"/>
</dbReference>
<evidence type="ECO:0000256" key="13">
    <source>
        <dbReference type="ARBA" id="ARBA00023185"/>
    </source>
</evidence>
<dbReference type="Gene3D" id="2.60.40.420">
    <property type="entry name" value="Cupredoxins - blue copper proteins"/>
    <property type="match status" value="3"/>
</dbReference>
<keyword evidence="11 14" id="KW-0186">Copper</keyword>
<dbReference type="Pfam" id="PF07731">
    <property type="entry name" value="Cu-oxidase_2"/>
    <property type="match status" value="1"/>
</dbReference>
<name>A0A6N2M7H4_SALVM</name>
<keyword evidence="10 14" id="KW-0560">Oxidoreductase</keyword>
<evidence type="ECO:0000259" key="17">
    <source>
        <dbReference type="Pfam" id="PF07732"/>
    </source>
</evidence>
<accession>A0A6N2M7H4</accession>
<gene>
    <name evidence="18" type="ORF">SVIM_LOCUS332558</name>
</gene>
<organism evidence="18">
    <name type="scientific">Salix viminalis</name>
    <name type="common">Common osier</name>
    <name type="synonym">Basket willow</name>
    <dbReference type="NCBI Taxonomy" id="40686"/>
    <lineage>
        <taxon>Eukaryota</taxon>
        <taxon>Viridiplantae</taxon>
        <taxon>Streptophyta</taxon>
        <taxon>Embryophyta</taxon>
        <taxon>Tracheophyta</taxon>
        <taxon>Spermatophyta</taxon>
        <taxon>Magnoliopsida</taxon>
        <taxon>eudicotyledons</taxon>
        <taxon>Gunneridae</taxon>
        <taxon>Pentapetalae</taxon>
        <taxon>rosids</taxon>
        <taxon>fabids</taxon>
        <taxon>Malpighiales</taxon>
        <taxon>Salicaceae</taxon>
        <taxon>Saliceae</taxon>
        <taxon>Salix</taxon>
    </lineage>
</organism>
<evidence type="ECO:0000256" key="10">
    <source>
        <dbReference type="ARBA" id="ARBA00023002"/>
    </source>
</evidence>
<evidence type="ECO:0000256" key="5">
    <source>
        <dbReference type="ARBA" id="ARBA00012297"/>
    </source>
</evidence>